<evidence type="ECO:0000313" key="2">
    <source>
        <dbReference type="Proteomes" id="UP000324222"/>
    </source>
</evidence>
<dbReference type="Proteomes" id="UP000324222">
    <property type="component" value="Unassembled WGS sequence"/>
</dbReference>
<comment type="caution">
    <text evidence="1">The sequence shown here is derived from an EMBL/GenBank/DDBJ whole genome shotgun (WGS) entry which is preliminary data.</text>
</comment>
<protein>
    <submittedName>
        <fullName evidence="1">Uncharacterized protein</fullName>
    </submittedName>
</protein>
<evidence type="ECO:0000313" key="1">
    <source>
        <dbReference type="EMBL" id="MPC18861.1"/>
    </source>
</evidence>
<sequence length="65" mass="7245">MIIVPEFVIVPDFSHLPDVSCVKGRPEKDLGNNSPLLQLKEGYESAKTCPPVLYLRTVFPYLAAQ</sequence>
<gene>
    <name evidence="1" type="ORF">E2C01_011754</name>
</gene>
<dbReference type="EMBL" id="VSRR010000717">
    <property type="protein sequence ID" value="MPC18861.1"/>
    <property type="molecule type" value="Genomic_DNA"/>
</dbReference>
<proteinExistence type="predicted"/>
<keyword evidence="2" id="KW-1185">Reference proteome</keyword>
<accession>A0A5B7DC19</accession>
<dbReference type="AlphaFoldDB" id="A0A5B7DC19"/>
<name>A0A5B7DC19_PORTR</name>
<organism evidence="1 2">
    <name type="scientific">Portunus trituberculatus</name>
    <name type="common">Swimming crab</name>
    <name type="synonym">Neptunus trituberculatus</name>
    <dbReference type="NCBI Taxonomy" id="210409"/>
    <lineage>
        <taxon>Eukaryota</taxon>
        <taxon>Metazoa</taxon>
        <taxon>Ecdysozoa</taxon>
        <taxon>Arthropoda</taxon>
        <taxon>Crustacea</taxon>
        <taxon>Multicrustacea</taxon>
        <taxon>Malacostraca</taxon>
        <taxon>Eumalacostraca</taxon>
        <taxon>Eucarida</taxon>
        <taxon>Decapoda</taxon>
        <taxon>Pleocyemata</taxon>
        <taxon>Brachyura</taxon>
        <taxon>Eubrachyura</taxon>
        <taxon>Portunoidea</taxon>
        <taxon>Portunidae</taxon>
        <taxon>Portuninae</taxon>
        <taxon>Portunus</taxon>
    </lineage>
</organism>
<reference evidence="1 2" key="1">
    <citation type="submission" date="2019-05" db="EMBL/GenBank/DDBJ databases">
        <title>Another draft genome of Portunus trituberculatus and its Hox gene families provides insights of decapod evolution.</title>
        <authorList>
            <person name="Jeong J.-H."/>
            <person name="Song I."/>
            <person name="Kim S."/>
            <person name="Choi T."/>
            <person name="Kim D."/>
            <person name="Ryu S."/>
            <person name="Kim W."/>
        </authorList>
    </citation>
    <scope>NUCLEOTIDE SEQUENCE [LARGE SCALE GENOMIC DNA]</scope>
    <source>
        <tissue evidence="1">Muscle</tissue>
    </source>
</reference>